<keyword evidence="2" id="KW-1185">Reference proteome</keyword>
<sequence length="214" mass="24324">MASIYQPRPDVSFVALRTHLQSLPTPLLAPRKVCDPSLSDKIASLYLHPALEALLHLLNHDLPSAHFLVRHMQSPPAYEGMYLHGILHRIEGDMDNARAWYCDVAESEPFELIWTKATEEERQSVQGSEKKLPAQKTARDFLDRIESLAQSKHGDRGPLVEESRRELESLLRWCVDRFGTESCVDATQVWVQPSQEISEKGARMVTGSEGFRMF</sequence>
<proteinExistence type="predicted"/>
<accession>A0AAI8YV58</accession>
<evidence type="ECO:0000313" key="1">
    <source>
        <dbReference type="EMBL" id="CAK3908652.1"/>
    </source>
</evidence>
<dbReference type="AlphaFoldDB" id="A0AAI8YV58"/>
<dbReference type="EMBL" id="CAVMBE010000011">
    <property type="protein sequence ID" value="CAK3908652.1"/>
    <property type="molecule type" value="Genomic_DNA"/>
</dbReference>
<gene>
    <name evidence="1" type="ORF">LECACI_7A002579</name>
</gene>
<dbReference type="Proteomes" id="UP001296104">
    <property type="component" value="Unassembled WGS sequence"/>
</dbReference>
<reference evidence="1" key="1">
    <citation type="submission" date="2023-11" db="EMBL/GenBank/DDBJ databases">
        <authorList>
            <person name="Alioto T."/>
            <person name="Alioto T."/>
            <person name="Gomez Garrido J."/>
        </authorList>
    </citation>
    <scope>NUCLEOTIDE SEQUENCE</scope>
</reference>
<protein>
    <submittedName>
        <fullName evidence="1">Uncharacterized protein M438DRAFT_347367</fullName>
    </submittedName>
</protein>
<organism evidence="1 2">
    <name type="scientific">Lecanosticta acicola</name>
    <dbReference type="NCBI Taxonomy" id="111012"/>
    <lineage>
        <taxon>Eukaryota</taxon>
        <taxon>Fungi</taxon>
        <taxon>Dikarya</taxon>
        <taxon>Ascomycota</taxon>
        <taxon>Pezizomycotina</taxon>
        <taxon>Dothideomycetes</taxon>
        <taxon>Dothideomycetidae</taxon>
        <taxon>Mycosphaerellales</taxon>
        <taxon>Mycosphaerellaceae</taxon>
        <taxon>Lecanosticta</taxon>
    </lineage>
</organism>
<evidence type="ECO:0000313" key="2">
    <source>
        <dbReference type="Proteomes" id="UP001296104"/>
    </source>
</evidence>
<name>A0AAI8YV58_9PEZI</name>
<comment type="caution">
    <text evidence="1">The sequence shown here is derived from an EMBL/GenBank/DDBJ whole genome shotgun (WGS) entry which is preliminary data.</text>
</comment>